<evidence type="ECO:0000313" key="3">
    <source>
        <dbReference type="Proteomes" id="UP001234178"/>
    </source>
</evidence>
<reference evidence="2 3" key="1">
    <citation type="journal article" date="2023" name="Nucleic Acids Res.">
        <title>The hologenome of Daphnia magna reveals possible DNA methylation and microbiome-mediated evolution of the host genome.</title>
        <authorList>
            <person name="Chaturvedi A."/>
            <person name="Li X."/>
            <person name="Dhandapani V."/>
            <person name="Marshall H."/>
            <person name="Kissane S."/>
            <person name="Cuenca-Cambronero M."/>
            <person name="Asole G."/>
            <person name="Calvet F."/>
            <person name="Ruiz-Romero M."/>
            <person name="Marangio P."/>
            <person name="Guigo R."/>
            <person name="Rago D."/>
            <person name="Mirbahai L."/>
            <person name="Eastwood N."/>
            <person name="Colbourne J.K."/>
            <person name="Zhou J."/>
            <person name="Mallon E."/>
            <person name="Orsini L."/>
        </authorList>
    </citation>
    <scope>NUCLEOTIDE SEQUENCE [LARGE SCALE GENOMIC DNA]</scope>
    <source>
        <strain evidence="2">LRV0_1</strain>
    </source>
</reference>
<keyword evidence="3" id="KW-1185">Reference proteome</keyword>
<name>A0ABR0AG92_9CRUS</name>
<evidence type="ECO:0000256" key="1">
    <source>
        <dbReference type="SAM" id="MobiDB-lite"/>
    </source>
</evidence>
<accession>A0ABR0AG92</accession>
<evidence type="ECO:0000313" key="2">
    <source>
        <dbReference type="EMBL" id="KAK4024083.1"/>
    </source>
</evidence>
<feature type="region of interest" description="Disordered" evidence="1">
    <location>
        <begin position="52"/>
        <end position="71"/>
    </location>
</feature>
<feature type="compositionally biased region" description="Polar residues" evidence="1">
    <location>
        <begin position="52"/>
        <end position="62"/>
    </location>
</feature>
<protein>
    <submittedName>
        <fullName evidence="2">Uncharacterized protein</fullName>
    </submittedName>
</protein>
<sequence length="71" mass="7674">MTTALVSDFTNPLNDFTCHSCDSFTTQLRDVVTGCTTKNSVKFELVIQSMKNSPAGESNSSKIGPRCINLA</sequence>
<organism evidence="2 3">
    <name type="scientific">Daphnia magna</name>
    <dbReference type="NCBI Taxonomy" id="35525"/>
    <lineage>
        <taxon>Eukaryota</taxon>
        <taxon>Metazoa</taxon>
        <taxon>Ecdysozoa</taxon>
        <taxon>Arthropoda</taxon>
        <taxon>Crustacea</taxon>
        <taxon>Branchiopoda</taxon>
        <taxon>Diplostraca</taxon>
        <taxon>Cladocera</taxon>
        <taxon>Anomopoda</taxon>
        <taxon>Daphniidae</taxon>
        <taxon>Daphnia</taxon>
    </lineage>
</organism>
<proteinExistence type="predicted"/>
<dbReference type="EMBL" id="JAOYFB010000037">
    <property type="protein sequence ID" value="KAK4024083.1"/>
    <property type="molecule type" value="Genomic_DNA"/>
</dbReference>
<gene>
    <name evidence="2" type="ORF">OUZ56_009473</name>
</gene>
<comment type="caution">
    <text evidence="2">The sequence shown here is derived from an EMBL/GenBank/DDBJ whole genome shotgun (WGS) entry which is preliminary data.</text>
</comment>
<dbReference type="Proteomes" id="UP001234178">
    <property type="component" value="Unassembled WGS sequence"/>
</dbReference>